<dbReference type="Pfam" id="PF00108">
    <property type="entry name" value="Thiolase_N"/>
    <property type="match status" value="1"/>
</dbReference>
<feature type="active site" description="Proton acceptor" evidence="4">
    <location>
        <position position="411"/>
    </location>
</feature>
<dbReference type="InterPro" id="IPR020617">
    <property type="entry name" value="Thiolase_C"/>
</dbReference>
<comment type="similarity">
    <text evidence="1 5">Belongs to the thiolase-like superfamily. Thiolase family.</text>
</comment>
<dbReference type="EMBL" id="FPCH01000005">
    <property type="protein sequence ID" value="SFV39095.1"/>
    <property type="molecule type" value="Genomic_DNA"/>
</dbReference>
<dbReference type="Gene3D" id="3.40.47.10">
    <property type="match status" value="1"/>
</dbReference>
<dbReference type="NCBIfam" id="NF006740">
    <property type="entry name" value="PRK09268.1"/>
    <property type="match status" value="1"/>
</dbReference>
<evidence type="ECO:0000259" key="6">
    <source>
        <dbReference type="Pfam" id="PF00108"/>
    </source>
</evidence>
<feature type="active site" description="Acyl-thioester intermediate" evidence="4">
    <location>
        <position position="92"/>
    </location>
</feature>
<protein>
    <submittedName>
        <fullName evidence="8">Acetyl-CoA C-acetyltransferase</fullName>
    </submittedName>
</protein>
<dbReference type="OrthoDB" id="9764638at2"/>
<dbReference type="STRING" id="51670.SAMN04488557_4120"/>
<dbReference type="InterPro" id="IPR020616">
    <property type="entry name" value="Thiolase_N"/>
</dbReference>
<reference evidence="9" key="1">
    <citation type="submission" date="2016-10" db="EMBL/GenBank/DDBJ databases">
        <authorList>
            <person name="Varghese N."/>
            <person name="Submissions S."/>
        </authorList>
    </citation>
    <scope>NUCLEOTIDE SEQUENCE [LARGE SCALE GENOMIC DNA]</scope>
    <source>
        <strain evidence="9">DSM 1565</strain>
    </source>
</reference>
<keyword evidence="2 5" id="KW-0808">Transferase</keyword>
<name>A0A1I7NWQ4_9HYPH</name>
<feature type="active site" description="Proton acceptor" evidence="4">
    <location>
        <position position="382"/>
    </location>
</feature>
<gene>
    <name evidence="8" type="ORF">SAMN04488557_4120</name>
</gene>
<dbReference type="CDD" id="cd00751">
    <property type="entry name" value="thiolase"/>
    <property type="match status" value="1"/>
</dbReference>
<dbReference type="InterPro" id="IPR050521">
    <property type="entry name" value="3-ketoacyl-CoA_Thiolase"/>
</dbReference>
<feature type="domain" description="Thiolase C-terminal" evidence="7">
    <location>
        <begin position="303"/>
        <end position="423"/>
    </location>
</feature>
<dbReference type="PIRSF" id="PIRSF000429">
    <property type="entry name" value="Ac-CoA_Ac_transf"/>
    <property type="match status" value="1"/>
</dbReference>
<dbReference type="GO" id="GO:0003988">
    <property type="term" value="F:acetyl-CoA C-acyltransferase activity"/>
    <property type="evidence" value="ECO:0007669"/>
    <property type="project" value="UniProtKB-ARBA"/>
</dbReference>
<sequence>MARELRRVAVIGGVRIPFCRSNTLYADLSNLDMMAAALNGLVDRFGLKGQHIDEVVGGAVVTHSKDFNLAREAVLSTKLAPSTPGVTLIQACGTSLQSALMSAAKIATGEIESAISVGSDTTSDAPIVFSKKFSKRLVGAQQGKTALDKIKVFKGLSPAELAPQPPSVAEPRTGLTMGQHCELMAQEWHIPRADQDELAYESHKKGAAAYDEGYMDDLIVPCAGVFRDNNLRPDITLEKLASLKPAFEKSERGTLTAGNSTPLTDGAATVLLASEEWAKARNLPVLAYLTFGQHIANNFVGGDGLLMAPTIAVSKMLDRAGLTLQDFDFYELHEAFAAQVLCTLKAWEDPAYCKTHMGKDAPLGSIDRAKLNVRGSSLAFGHPFAATGARIVSNLAKLLSTKGGRGLISVCTAGGMGVAAIMEAPATIEARAAA</sequence>
<evidence type="ECO:0000259" key="7">
    <source>
        <dbReference type="Pfam" id="PF02803"/>
    </source>
</evidence>
<dbReference type="InterPro" id="IPR016039">
    <property type="entry name" value="Thiolase-like"/>
</dbReference>
<organism evidence="8 9">
    <name type="scientific">Hyphomicrobium facile</name>
    <dbReference type="NCBI Taxonomy" id="51670"/>
    <lineage>
        <taxon>Bacteria</taxon>
        <taxon>Pseudomonadati</taxon>
        <taxon>Pseudomonadota</taxon>
        <taxon>Alphaproteobacteria</taxon>
        <taxon>Hyphomicrobiales</taxon>
        <taxon>Hyphomicrobiaceae</taxon>
        <taxon>Hyphomicrobium</taxon>
    </lineage>
</organism>
<dbReference type="PANTHER" id="PTHR42689:SF1">
    <property type="entry name" value="ACETYL-COA ACYLTRANSFERASE FADA2 (3-KETOACYL-COA THIOLASE) (BETA-KETOTHIOLASE)-RELATED"/>
    <property type="match status" value="1"/>
</dbReference>
<dbReference type="AlphaFoldDB" id="A0A1I7NWQ4"/>
<evidence type="ECO:0000256" key="4">
    <source>
        <dbReference type="PIRSR" id="PIRSR000429-1"/>
    </source>
</evidence>
<keyword evidence="9" id="KW-1185">Reference proteome</keyword>
<evidence type="ECO:0000256" key="2">
    <source>
        <dbReference type="ARBA" id="ARBA00022679"/>
    </source>
</evidence>
<feature type="domain" description="Thiolase N-terminal" evidence="6">
    <location>
        <begin position="8"/>
        <end position="276"/>
    </location>
</feature>
<dbReference type="Proteomes" id="UP000199423">
    <property type="component" value="Unassembled WGS sequence"/>
</dbReference>
<dbReference type="InterPro" id="IPR020610">
    <property type="entry name" value="Thiolase_AS"/>
</dbReference>
<dbReference type="InterPro" id="IPR002155">
    <property type="entry name" value="Thiolase"/>
</dbReference>
<evidence type="ECO:0000256" key="5">
    <source>
        <dbReference type="RuleBase" id="RU003557"/>
    </source>
</evidence>
<dbReference type="NCBIfam" id="TIGR01930">
    <property type="entry name" value="AcCoA-C-Actrans"/>
    <property type="match status" value="1"/>
</dbReference>
<accession>A0A1I7NWQ4</accession>
<dbReference type="RefSeq" id="WP_092869621.1">
    <property type="nucleotide sequence ID" value="NZ_FPCH01000005.1"/>
</dbReference>
<dbReference type="SUPFAM" id="SSF53901">
    <property type="entry name" value="Thiolase-like"/>
    <property type="match status" value="2"/>
</dbReference>
<evidence type="ECO:0000256" key="3">
    <source>
        <dbReference type="ARBA" id="ARBA00023315"/>
    </source>
</evidence>
<keyword evidence="3 5" id="KW-0012">Acyltransferase</keyword>
<dbReference type="Pfam" id="PF02803">
    <property type="entry name" value="Thiolase_C"/>
    <property type="match status" value="1"/>
</dbReference>
<evidence type="ECO:0000256" key="1">
    <source>
        <dbReference type="ARBA" id="ARBA00010982"/>
    </source>
</evidence>
<dbReference type="PROSITE" id="PS00099">
    <property type="entry name" value="THIOLASE_3"/>
    <property type="match status" value="1"/>
</dbReference>
<evidence type="ECO:0000313" key="9">
    <source>
        <dbReference type="Proteomes" id="UP000199423"/>
    </source>
</evidence>
<dbReference type="GO" id="GO:0005829">
    <property type="term" value="C:cytosol"/>
    <property type="evidence" value="ECO:0007669"/>
    <property type="project" value="TreeGrafter"/>
</dbReference>
<proteinExistence type="inferred from homology"/>
<evidence type="ECO:0000313" key="8">
    <source>
        <dbReference type="EMBL" id="SFV39095.1"/>
    </source>
</evidence>
<dbReference type="PANTHER" id="PTHR42689">
    <property type="entry name" value="ACETYL-COA ACYLTRANSFERASE FADA2 (3-KETOACYL-COA THIOLASE) (BETA-KETOTHIOLASE)-RELATED"/>
    <property type="match status" value="1"/>
</dbReference>